<evidence type="ECO:0000256" key="3">
    <source>
        <dbReference type="PROSITE-ProRule" id="PRU00023"/>
    </source>
</evidence>
<evidence type="ECO:0000256" key="1">
    <source>
        <dbReference type="ARBA" id="ARBA00022737"/>
    </source>
</evidence>
<proteinExistence type="predicted"/>
<reference evidence="4 5" key="1">
    <citation type="journal article" date="2024" name="J. Plant Pathol.">
        <title>Sequence and assembly of the genome of Seiridium unicorne, isolate CBS 538.82, causal agent of cypress canker disease.</title>
        <authorList>
            <person name="Scali E."/>
            <person name="Rocca G.D."/>
            <person name="Danti R."/>
            <person name="Garbelotto M."/>
            <person name="Barberini S."/>
            <person name="Baroncelli R."/>
            <person name="Emiliani G."/>
        </authorList>
    </citation>
    <scope>NUCLEOTIDE SEQUENCE [LARGE SCALE GENOMIC DNA]</scope>
    <source>
        <strain evidence="4 5">BM-138-508</strain>
    </source>
</reference>
<evidence type="ECO:0000313" key="5">
    <source>
        <dbReference type="Proteomes" id="UP001408356"/>
    </source>
</evidence>
<keyword evidence="5" id="KW-1185">Reference proteome</keyword>
<dbReference type="Proteomes" id="UP001408356">
    <property type="component" value="Unassembled WGS sequence"/>
</dbReference>
<gene>
    <name evidence="4" type="ORF">SUNI508_06505</name>
</gene>
<keyword evidence="2 3" id="KW-0040">ANK repeat</keyword>
<dbReference type="PROSITE" id="PS50088">
    <property type="entry name" value="ANK_REPEAT"/>
    <property type="match status" value="1"/>
</dbReference>
<sequence length="1856" mass="202069">MPGLVEDMEHLSLQDRRQHRLQELGGDWGLDASPLPSPLLRPDRGPSLMTPNDEQYAEELLKRQRTTEQAQQSKGGLSRAFTTKKKTWEYKEIYSALVTHVANQGSPGVAEALVLMLNQVGGNVNLAQKSRTSLLSRRKSLDLAERSQVLHKAVGNRHKEMVEVLLPFADALSLDTALPIAMRNQDFAIVEMLIKYGASAVQTADGQDAFRQACAVGGQADMIAMILSSEGRPPVSWVSQSMVEAARVGCLDTVLALSQSTSDGNHDNAAALKAAVSLGRRDIALAIVLGNKPPGQPGLNESFEQLMNHQNINPNEKMAMTEVLLCAGADGDPVAQALMQASATYFIDMVHLLVSYGALIEYQDARALRKAVSAGKLDLVDAMLNGPAQLSPIHASECVELLPKKLRFEDRYTFLNLLLRKGANGQPLDEALIDATEAGDVEAAKLLLTPLFPVGKMVGNQDLKKGPRSMVFERHAVASTDHKGALALQIAVKNRNAPITKMILASEKPPSNEAMAQVFPSVRNLPRLERYQATEAFLGAGLSGPCVHSALQNAIDETPPHRDERLVALLLRSNADVNFNEGAGITAAITQKDLSLLHRLLRSKPTPQTAAKAIPRAMEVQDPAKKAQMIGMLLDAGASHGGPEVSAALATLLQTNPVDKNLLATLLQRSHADVNAHDGIALVNAVQNPDPAILQMVLELGGPNPDTLDRAMRSLGQIPSSPAKAEKLDALLRRVASKDPVSHLLVEEVQSVLRTPPPQRVFHVLKTLLANGADVNTFNAEALCRAVGAANGPMVDLLFSARPNPHSLSFAMPHALRIQDLMDRLTFAKRILQGGIPPTEVNRALVFAVTTYPDDISLINTLLAHADTKDGLALIEAIKTEKQDIVELMLNKKRFSVDILNAGFTQATRAKNQRARSMSASSLLKAGASGVVVSDALLTAATDGDLDFGTILVRNGGSVEHKDGQAIVEACRSGAADVLGMLLSGESHISQQTLQRGFQAATEVSDLNKRAAIFKLLLQQGVAGDVVDAQLVSAERFGDDGSDLVRLLLVYGANPDYNEGEAIVKATKSAFLGNLEMLLGIKEVGGKQKKPSSHTLLQAMNACWDLSRDTRFIVLEWIFRAGKPVPNAVHLTLTKAVNEEDPEERMIQLLVANRASPTANGCQTLIAATRTLSASQFSKLLESRITPEEASLAFGKAFVPGHAQTWLSERGFEIARCLLRKGARGEAVDSAFVAVLGVYADNPGKLADSFVELLLKYDANINYNHGEALQNAASQGNPDLLRRLLQEKPRSEALTLSFPRVFDTEAGEDEVSELISLFTEYNDGGDQMDTMFVQSGSEPVMIRALSQFPRSTKVLRALLDVGYYHDQMTSVRVMPEIEEDEQVNLLTWALLQPQKKISSGIIDLLIDRGVKVNYETRLSRVTPLMLAIQTRRPDMVKSLLLAGAEVDITDATGRSPLSMASKVPGDLGITMMSNLLAAGASRNDGSLHNAARELNLQAMGILVEYKHDPDFPSPQHGGRSALGELCLHAADSGTITALREKTMEKCINLLLQDSDITLHSDGKSVLLLALESADPLATTKVLLRADMWKFINKTFNQYTDGQYTYSPTQYVSRVLPQTDTTPELLKLIKANRGNDVYYANSGPQPDDAVGMPSHILDEEIDRKARLDRQRRQDQEHLLAINRSKELAAVQAQIWANQAELEDARKKRSHNADLTAIQEKARLEDELFTKALAQQRAKQSAEVSHQKLLTDVSRRRVQEIGDTQMALEMQKQQKMLEYERDLGNERVGNANQLSSIRLREREESERMDQAADGRFRQRIQEQKKLVDSQGVLAANLGGSSGGAAARRQIGYVTGEIS</sequence>
<dbReference type="SMART" id="SM00248">
    <property type="entry name" value="ANK"/>
    <property type="match status" value="14"/>
</dbReference>
<dbReference type="PROSITE" id="PS50297">
    <property type="entry name" value="ANK_REP_REGION"/>
    <property type="match status" value="1"/>
</dbReference>
<evidence type="ECO:0000313" key="4">
    <source>
        <dbReference type="EMBL" id="KAK9420236.1"/>
    </source>
</evidence>
<evidence type="ECO:0008006" key="6">
    <source>
        <dbReference type="Google" id="ProtNLM"/>
    </source>
</evidence>
<comment type="caution">
    <text evidence="4">The sequence shown here is derived from an EMBL/GenBank/DDBJ whole genome shotgun (WGS) entry which is preliminary data.</text>
</comment>
<dbReference type="InterPro" id="IPR002110">
    <property type="entry name" value="Ankyrin_rpt"/>
</dbReference>
<dbReference type="PANTHER" id="PTHR24198">
    <property type="entry name" value="ANKYRIN REPEAT AND PROTEIN KINASE DOMAIN-CONTAINING PROTEIN"/>
    <property type="match status" value="1"/>
</dbReference>
<dbReference type="InterPro" id="IPR036770">
    <property type="entry name" value="Ankyrin_rpt-contain_sf"/>
</dbReference>
<organism evidence="4 5">
    <name type="scientific">Seiridium unicorne</name>
    <dbReference type="NCBI Taxonomy" id="138068"/>
    <lineage>
        <taxon>Eukaryota</taxon>
        <taxon>Fungi</taxon>
        <taxon>Dikarya</taxon>
        <taxon>Ascomycota</taxon>
        <taxon>Pezizomycotina</taxon>
        <taxon>Sordariomycetes</taxon>
        <taxon>Xylariomycetidae</taxon>
        <taxon>Amphisphaeriales</taxon>
        <taxon>Sporocadaceae</taxon>
        <taxon>Seiridium</taxon>
    </lineage>
</organism>
<name>A0ABR2V157_9PEZI</name>
<dbReference type="SUPFAM" id="SSF48403">
    <property type="entry name" value="Ankyrin repeat"/>
    <property type="match status" value="3"/>
</dbReference>
<dbReference type="Pfam" id="PF00023">
    <property type="entry name" value="Ank"/>
    <property type="match status" value="1"/>
</dbReference>
<protein>
    <recommendedName>
        <fullName evidence="6">Ankyrin repeat containing protein</fullName>
    </recommendedName>
</protein>
<feature type="repeat" description="ANK" evidence="3">
    <location>
        <begin position="1419"/>
        <end position="1451"/>
    </location>
</feature>
<dbReference type="Gene3D" id="1.25.40.20">
    <property type="entry name" value="Ankyrin repeat-containing domain"/>
    <property type="match status" value="7"/>
</dbReference>
<evidence type="ECO:0000256" key="2">
    <source>
        <dbReference type="ARBA" id="ARBA00023043"/>
    </source>
</evidence>
<keyword evidence="1" id="KW-0677">Repeat</keyword>
<accession>A0ABR2V157</accession>
<dbReference type="EMBL" id="JARVKF010000246">
    <property type="protein sequence ID" value="KAK9420236.1"/>
    <property type="molecule type" value="Genomic_DNA"/>
</dbReference>
<dbReference type="PANTHER" id="PTHR24198:SF165">
    <property type="entry name" value="ANKYRIN REPEAT-CONTAINING PROTEIN-RELATED"/>
    <property type="match status" value="1"/>
</dbReference>